<dbReference type="SUPFAM" id="SSF53328">
    <property type="entry name" value="Formyltransferase"/>
    <property type="match status" value="1"/>
</dbReference>
<gene>
    <name evidence="6 8" type="primary">purN</name>
    <name evidence="8" type="ORF">ab3b_01620</name>
</gene>
<dbReference type="PANTHER" id="PTHR43369:SF2">
    <property type="entry name" value="PHOSPHORIBOSYLGLYCINAMIDE FORMYLTRANSFERASE"/>
    <property type="match status" value="1"/>
</dbReference>
<organism evidence="8 9">
    <name type="scientific">Weissella cibaria</name>
    <dbReference type="NCBI Taxonomy" id="137591"/>
    <lineage>
        <taxon>Bacteria</taxon>
        <taxon>Bacillati</taxon>
        <taxon>Bacillota</taxon>
        <taxon>Bacilli</taxon>
        <taxon>Lactobacillales</taxon>
        <taxon>Lactobacillaceae</taxon>
        <taxon>Weissella</taxon>
    </lineage>
</organism>
<name>A0A0D1KDM6_9LACO</name>
<reference evidence="8 9" key="1">
    <citation type="journal article" date="2015" name="Microbiology (Mosc.)">
        <title>Genomics of the Weissella cibaria species with an examination of its metabolic traits.</title>
        <authorList>
            <person name="Lynch K.M."/>
            <person name="Lucid A."/>
            <person name="Arendt E.K."/>
            <person name="Sleator R.D."/>
            <person name="Lucey B."/>
            <person name="Coffey A."/>
        </authorList>
    </citation>
    <scope>NUCLEOTIDE SEQUENCE [LARGE SCALE GENOMIC DNA]</scope>
    <source>
        <strain evidence="8 9">AB3b</strain>
    </source>
</reference>
<evidence type="ECO:0000313" key="8">
    <source>
        <dbReference type="EMBL" id="KIU23014.1"/>
    </source>
</evidence>
<evidence type="ECO:0000256" key="6">
    <source>
        <dbReference type="HAMAP-Rule" id="MF_01930"/>
    </source>
</evidence>
<dbReference type="InterPro" id="IPR036477">
    <property type="entry name" value="Formyl_transf_N_sf"/>
</dbReference>
<dbReference type="PATRIC" id="fig|137591.24.peg.1585"/>
<comment type="caution">
    <text evidence="8">The sequence shown here is derived from an EMBL/GenBank/DDBJ whole genome shotgun (WGS) entry which is preliminary data.</text>
</comment>
<feature type="binding site" evidence="6">
    <location>
        <position position="69"/>
    </location>
    <ligand>
        <name>(6R)-10-formyltetrahydrofolate</name>
        <dbReference type="ChEBI" id="CHEBI:195366"/>
    </ligand>
</feature>
<comment type="similarity">
    <text evidence="4 6">Belongs to the GART family.</text>
</comment>
<feature type="binding site" evidence="6">
    <location>
        <begin position="16"/>
        <end position="18"/>
    </location>
    <ligand>
        <name>N(1)-(5-phospho-beta-D-ribosyl)glycinamide</name>
        <dbReference type="ChEBI" id="CHEBI:143788"/>
    </ligand>
</feature>
<protein>
    <recommendedName>
        <fullName evidence="6">Phosphoribosylglycinamide formyltransferase</fullName>
        <ecNumber evidence="6">2.1.2.2</ecNumber>
    </recommendedName>
    <alternativeName>
        <fullName evidence="6">5'-phosphoribosylglycinamide transformylase</fullName>
    </alternativeName>
    <alternativeName>
        <fullName evidence="6">GAR transformylase</fullName>
        <shortName evidence="6">GART</shortName>
    </alternativeName>
</protein>
<feature type="binding site" evidence="6">
    <location>
        <position position="111"/>
    </location>
    <ligand>
        <name>(6R)-10-formyltetrahydrofolate</name>
        <dbReference type="ChEBI" id="CHEBI:195366"/>
    </ligand>
</feature>
<keyword evidence="2 6" id="KW-0808">Transferase</keyword>
<dbReference type="InterPro" id="IPR002376">
    <property type="entry name" value="Formyl_transf_N"/>
</dbReference>
<dbReference type="GO" id="GO:0004644">
    <property type="term" value="F:phosphoribosylglycinamide formyltransferase activity"/>
    <property type="evidence" value="ECO:0007669"/>
    <property type="project" value="UniProtKB-UniRule"/>
</dbReference>
<comment type="function">
    <text evidence="6">Catalyzes the transfer of a formyl group from 10-formyltetrahydrofolate to 5-phospho-ribosyl-glycinamide (GAR), producing 5-phospho-ribosyl-N-formylglycinamide (FGAR) and tetrahydrofolate.</text>
</comment>
<comment type="pathway">
    <text evidence="1 6">Purine metabolism; IMP biosynthesis via de novo pathway; N(2)-formyl-N(1)-(5-phospho-D-ribosyl)glycinamide from N(1)-(5-phospho-D-ribosyl)glycinamide (10-formyl THF route): step 1/1.</text>
</comment>
<dbReference type="EMBL" id="JWHT01000037">
    <property type="protein sequence ID" value="KIU23014.1"/>
    <property type="molecule type" value="Genomic_DNA"/>
</dbReference>
<dbReference type="NCBIfam" id="TIGR00639">
    <property type="entry name" value="PurN"/>
    <property type="match status" value="1"/>
</dbReference>
<evidence type="ECO:0000256" key="2">
    <source>
        <dbReference type="ARBA" id="ARBA00022679"/>
    </source>
</evidence>
<feature type="active site" description="Proton donor" evidence="6">
    <location>
        <position position="113"/>
    </location>
</feature>
<sequence>MVITRPKLAVFASGTGTNLAALIQATQTGEVPAEIVRVVVDRRHTGAQQLAETAGIPVLRINYKDYATRELAEDAMLTVLASDGVMGILLAGYMRILTPKLVNTFHQRIINIHPALLPSFPGNSAIADAWQAGVKVTGVTIHYVDDGVDSGEIIAQEAVKLTATDDLAQLTTKIHAVEHTLYPATVAMLIKKGVFVK</sequence>
<comment type="catalytic activity">
    <reaction evidence="5 6">
        <text>N(1)-(5-phospho-beta-D-ribosyl)glycinamide + (6R)-10-formyltetrahydrofolate = N(2)-formyl-N(1)-(5-phospho-beta-D-ribosyl)glycinamide + (6S)-5,6,7,8-tetrahydrofolate + H(+)</text>
        <dbReference type="Rhea" id="RHEA:15053"/>
        <dbReference type="ChEBI" id="CHEBI:15378"/>
        <dbReference type="ChEBI" id="CHEBI:57453"/>
        <dbReference type="ChEBI" id="CHEBI:143788"/>
        <dbReference type="ChEBI" id="CHEBI:147286"/>
        <dbReference type="ChEBI" id="CHEBI:195366"/>
        <dbReference type="EC" id="2.1.2.2"/>
    </reaction>
</comment>
<accession>A0A0D1KDM6</accession>
<dbReference type="Gene3D" id="3.40.50.170">
    <property type="entry name" value="Formyl transferase, N-terminal domain"/>
    <property type="match status" value="1"/>
</dbReference>
<dbReference type="HAMAP" id="MF_01930">
    <property type="entry name" value="PurN"/>
    <property type="match status" value="1"/>
</dbReference>
<dbReference type="Proteomes" id="UP000032289">
    <property type="component" value="Unassembled WGS sequence"/>
</dbReference>
<dbReference type="CDD" id="cd08645">
    <property type="entry name" value="FMT_core_GART"/>
    <property type="match status" value="1"/>
</dbReference>
<evidence type="ECO:0000259" key="7">
    <source>
        <dbReference type="Pfam" id="PF00551"/>
    </source>
</evidence>
<dbReference type="Pfam" id="PF00551">
    <property type="entry name" value="Formyl_trans_N"/>
    <property type="match status" value="1"/>
</dbReference>
<feature type="domain" description="Formyl transferase N-terminal" evidence="7">
    <location>
        <begin position="7"/>
        <end position="185"/>
    </location>
</feature>
<dbReference type="GO" id="GO:0006189">
    <property type="term" value="P:'de novo' IMP biosynthetic process"/>
    <property type="evidence" value="ECO:0007669"/>
    <property type="project" value="UniProtKB-UniRule"/>
</dbReference>
<dbReference type="EC" id="2.1.2.2" evidence="6"/>
<evidence type="ECO:0000256" key="3">
    <source>
        <dbReference type="ARBA" id="ARBA00022755"/>
    </source>
</evidence>
<evidence type="ECO:0000256" key="4">
    <source>
        <dbReference type="ARBA" id="ARBA00038440"/>
    </source>
</evidence>
<feature type="binding site" evidence="6">
    <location>
        <begin position="94"/>
        <end position="97"/>
    </location>
    <ligand>
        <name>(6R)-10-formyltetrahydrofolate</name>
        <dbReference type="ChEBI" id="CHEBI:195366"/>
    </ligand>
</feature>
<evidence type="ECO:0000256" key="1">
    <source>
        <dbReference type="ARBA" id="ARBA00005054"/>
    </source>
</evidence>
<dbReference type="PROSITE" id="PS00373">
    <property type="entry name" value="GART"/>
    <property type="match status" value="1"/>
</dbReference>
<evidence type="ECO:0000256" key="5">
    <source>
        <dbReference type="ARBA" id="ARBA00047664"/>
    </source>
</evidence>
<dbReference type="PANTHER" id="PTHR43369">
    <property type="entry name" value="PHOSPHORIBOSYLGLYCINAMIDE FORMYLTRANSFERASE"/>
    <property type="match status" value="1"/>
</dbReference>
<dbReference type="RefSeq" id="WP_043941511.1">
    <property type="nucleotide sequence ID" value="NZ_JWHT01000037.1"/>
</dbReference>
<proteinExistence type="inferred from homology"/>
<dbReference type="UniPathway" id="UPA00074">
    <property type="reaction ID" value="UER00126"/>
</dbReference>
<feature type="site" description="Raises pKa of active site His" evidence="6">
    <location>
        <position position="149"/>
    </location>
</feature>
<dbReference type="GO" id="GO:0005829">
    <property type="term" value="C:cytosol"/>
    <property type="evidence" value="ECO:0007669"/>
    <property type="project" value="TreeGrafter"/>
</dbReference>
<evidence type="ECO:0000313" key="9">
    <source>
        <dbReference type="Proteomes" id="UP000032289"/>
    </source>
</evidence>
<keyword evidence="3 6" id="KW-0658">Purine biosynthesis</keyword>
<dbReference type="InterPro" id="IPR004607">
    <property type="entry name" value="GART"/>
</dbReference>
<dbReference type="InterPro" id="IPR001555">
    <property type="entry name" value="GART_AS"/>
</dbReference>
<dbReference type="AlphaFoldDB" id="A0A0D1KDM6"/>